<dbReference type="VEuPathDB" id="FungiDB:HCDG_04520"/>
<dbReference type="AlphaFoldDB" id="C6HEZ7"/>
<dbReference type="EMBL" id="GG692424">
    <property type="protein sequence ID" value="EER40874.1"/>
    <property type="molecule type" value="Genomic_DNA"/>
</dbReference>
<organism evidence="2 3">
    <name type="scientific">Ajellomyces capsulatus (strain H143)</name>
    <name type="common">Darling's disease fungus</name>
    <name type="synonym">Histoplasma capsulatum</name>
    <dbReference type="NCBI Taxonomy" id="544712"/>
    <lineage>
        <taxon>Eukaryota</taxon>
        <taxon>Fungi</taxon>
        <taxon>Dikarya</taxon>
        <taxon>Ascomycota</taxon>
        <taxon>Pezizomycotina</taxon>
        <taxon>Eurotiomycetes</taxon>
        <taxon>Eurotiomycetidae</taxon>
        <taxon>Onygenales</taxon>
        <taxon>Ajellomycetaceae</taxon>
        <taxon>Histoplasma</taxon>
    </lineage>
</organism>
<accession>C6HEZ7</accession>
<proteinExistence type="predicted"/>
<name>C6HEZ7_AJECH</name>
<protein>
    <submittedName>
        <fullName evidence="2">Uncharacterized protein</fullName>
    </submittedName>
</protein>
<dbReference type="OMA" id="RMNAFGA"/>
<dbReference type="HOGENOM" id="CLU_1229640_0_0_1"/>
<dbReference type="Proteomes" id="UP000002624">
    <property type="component" value="Unassembled WGS sequence"/>
</dbReference>
<evidence type="ECO:0000313" key="2">
    <source>
        <dbReference type="EMBL" id="EER40874.1"/>
    </source>
</evidence>
<sequence length="225" mass="24825">MRVRVVPARKNGLALSIKASQWCWGIVQVFPSSDGHRARTQTYLIPRLDFVDTPNLPGLRTRHPSPDPLPRMNAFGARAFGTSAYRSITLRGSGFEAMLHQNGPDGGHWQSMVKQITEDIEKDPRIKVADIQGGRAHKSSNDPKDPFPVITIGLLTTENSKDRIGSIHVHFDGTFKFFPSRKGDLGKYLEQIRKAGIPGFIDTIPEETEGETANPATGQGKELAQ</sequence>
<gene>
    <name evidence="2" type="ORF">HCDG_04520</name>
</gene>
<evidence type="ECO:0000256" key="1">
    <source>
        <dbReference type="SAM" id="MobiDB-lite"/>
    </source>
</evidence>
<evidence type="ECO:0000313" key="3">
    <source>
        <dbReference type="Proteomes" id="UP000002624"/>
    </source>
</evidence>
<reference evidence="3" key="1">
    <citation type="submission" date="2009-05" db="EMBL/GenBank/DDBJ databases">
        <title>The genome sequence of Ajellomyces capsulatus strain H143.</title>
        <authorList>
            <person name="Champion M."/>
            <person name="Cuomo C.A."/>
            <person name="Ma L.-J."/>
            <person name="Henn M.R."/>
            <person name="Sil A."/>
            <person name="Goldman B."/>
            <person name="Young S.K."/>
            <person name="Kodira C.D."/>
            <person name="Zeng Q."/>
            <person name="Koehrsen M."/>
            <person name="Alvarado L."/>
            <person name="Berlin A.M."/>
            <person name="Borenstein D."/>
            <person name="Chen Z."/>
            <person name="Engels R."/>
            <person name="Freedman E."/>
            <person name="Gellesch M."/>
            <person name="Goldberg J."/>
            <person name="Griggs A."/>
            <person name="Gujja S."/>
            <person name="Heiman D.I."/>
            <person name="Hepburn T.A."/>
            <person name="Howarth C."/>
            <person name="Jen D."/>
            <person name="Larson L."/>
            <person name="Lewis B."/>
            <person name="Mehta T."/>
            <person name="Park D."/>
            <person name="Pearson M."/>
            <person name="Roberts A."/>
            <person name="Saif S."/>
            <person name="Shea T.D."/>
            <person name="Shenoy N."/>
            <person name="Sisk P."/>
            <person name="Stolte C."/>
            <person name="Sykes S."/>
            <person name="Walk T."/>
            <person name="White J."/>
            <person name="Yandava C."/>
            <person name="Klein B."/>
            <person name="McEwen J.G."/>
            <person name="Puccia R."/>
            <person name="Goldman G.H."/>
            <person name="Felipe M.S."/>
            <person name="Nino-Vega G."/>
            <person name="San-Blas G."/>
            <person name="Taylor J.W."/>
            <person name="Mendoza L."/>
            <person name="Galagan J.E."/>
            <person name="Nusbaum C."/>
            <person name="Birren B.W."/>
        </authorList>
    </citation>
    <scope>NUCLEOTIDE SEQUENCE [LARGE SCALE GENOMIC DNA]</scope>
    <source>
        <strain evidence="3">H143</strain>
    </source>
</reference>
<feature type="region of interest" description="Disordered" evidence="1">
    <location>
        <begin position="204"/>
        <end position="225"/>
    </location>
</feature>